<evidence type="ECO:0000256" key="4">
    <source>
        <dbReference type="ARBA" id="ARBA00022692"/>
    </source>
</evidence>
<evidence type="ECO:0000256" key="7">
    <source>
        <dbReference type="ARBA" id="ARBA00023136"/>
    </source>
</evidence>
<keyword evidence="8 15" id="KW-0675">Receptor</keyword>
<proteinExistence type="inferred from homology"/>
<dbReference type="Gene3D" id="2.40.170.20">
    <property type="entry name" value="TonB-dependent receptor, beta-barrel domain"/>
    <property type="match status" value="1"/>
</dbReference>
<evidence type="ECO:0000256" key="11">
    <source>
        <dbReference type="RuleBase" id="RU003357"/>
    </source>
</evidence>
<dbReference type="PANTHER" id="PTHR30069">
    <property type="entry name" value="TONB-DEPENDENT OUTER MEMBRANE RECEPTOR"/>
    <property type="match status" value="1"/>
</dbReference>
<keyword evidence="16" id="KW-1185">Reference proteome</keyword>
<feature type="signal peptide" evidence="12">
    <location>
        <begin position="1"/>
        <end position="22"/>
    </location>
</feature>
<feature type="chain" id="PRO_5047464978" evidence="12">
    <location>
        <begin position="23"/>
        <end position="907"/>
    </location>
</feature>
<dbReference type="EMBL" id="JAAJBV010000001">
    <property type="protein sequence ID" value="NHM03555.1"/>
    <property type="molecule type" value="Genomic_DNA"/>
</dbReference>
<evidence type="ECO:0000256" key="3">
    <source>
        <dbReference type="ARBA" id="ARBA00022452"/>
    </source>
</evidence>
<dbReference type="Gene3D" id="2.60.40.1120">
    <property type="entry name" value="Carboxypeptidase-like, regulatory domain"/>
    <property type="match status" value="1"/>
</dbReference>
<feature type="domain" description="TonB-dependent receptor plug" evidence="14">
    <location>
        <begin position="123"/>
        <end position="232"/>
    </location>
</feature>
<keyword evidence="4 10" id="KW-0812">Transmembrane</keyword>
<comment type="caution">
    <text evidence="15">The sequence shown here is derived from an EMBL/GenBank/DDBJ whole genome shotgun (WGS) entry which is preliminary data.</text>
</comment>
<evidence type="ECO:0000256" key="6">
    <source>
        <dbReference type="ARBA" id="ARBA00023077"/>
    </source>
</evidence>
<gene>
    <name evidence="15" type="ORF">G4L40_02420</name>
</gene>
<comment type="similarity">
    <text evidence="10 11">Belongs to the TonB-dependent receptor family.</text>
</comment>
<dbReference type="Pfam" id="PF00593">
    <property type="entry name" value="TonB_dep_Rec_b-barrel"/>
    <property type="match status" value="1"/>
</dbReference>
<evidence type="ECO:0000256" key="9">
    <source>
        <dbReference type="ARBA" id="ARBA00023237"/>
    </source>
</evidence>
<dbReference type="InterPro" id="IPR000531">
    <property type="entry name" value="Beta-barrel_TonB"/>
</dbReference>
<dbReference type="InterPro" id="IPR036942">
    <property type="entry name" value="Beta-barrel_TonB_sf"/>
</dbReference>
<keyword evidence="2 10" id="KW-0813">Transport</keyword>
<comment type="subcellular location">
    <subcellularLocation>
        <location evidence="1 10">Cell outer membrane</location>
        <topology evidence="1 10">Multi-pass membrane protein</topology>
    </subcellularLocation>
</comment>
<dbReference type="InterPro" id="IPR012910">
    <property type="entry name" value="Plug_dom"/>
</dbReference>
<keyword evidence="5 12" id="KW-0732">Signal</keyword>
<keyword evidence="6 11" id="KW-0798">TonB box</keyword>
<dbReference type="SUPFAM" id="SSF56935">
    <property type="entry name" value="Porins"/>
    <property type="match status" value="1"/>
</dbReference>
<keyword evidence="7 10" id="KW-0472">Membrane</keyword>
<accession>A0ABX0I8S8</accession>
<evidence type="ECO:0000313" key="15">
    <source>
        <dbReference type="EMBL" id="NHM03555.1"/>
    </source>
</evidence>
<dbReference type="SUPFAM" id="SSF49464">
    <property type="entry name" value="Carboxypeptidase regulatory domain-like"/>
    <property type="match status" value="1"/>
</dbReference>
<evidence type="ECO:0000313" key="16">
    <source>
        <dbReference type="Proteomes" id="UP000761423"/>
    </source>
</evidence>
<dbReference type="PANTHER" id="PTHR30069:SF29">
    <property type="entry name" value="HEMOGLOBIN AND HEMOGLOBIN-HAPTOGLOBIN-BINDING PROTEIN 1-RELATED"/>
    <property type="match status" value="1"/>
</dbReference>
<dbReference type="Pfam" id="PF13715">
    <property type="entry name" value="CarbopepD_reg_2"/>
    <property type="match status" value="1"/>
</dbReference>
<dbReference type="PROSITE" id="PS01156">
    <property type="entry name" value="TONB_DEPENDENT_REC_2"/>
    <property type="match status" value="1"/>
</dbReference>
<dbReference type="PROSITE" id="PS52016">
    <property type="entry name" value="TONB_DEPENDENT_REC_3"/>
    <property type="match status" value="1"/>
</dbReference>
<evidence type="ECO:0000256" key="12">
    <source>
        <dbReference type="SAM" id="SignalP"/>
    </source>
</evidence>
<sequence>MKIFKNVLLYGFLFLSTITVFSQSKITGGVMDGELNQPLAGASVVIKGTTTGTSTDFDGKFVLTTTEKAGELVITYLGFETKTVSFTTSGDVTNVGSIVISPESGQLEDVVIVGKGIIDVAKERKTPIAVSTIKAVEIQSKVGTADVTQAMVNTPSVYVAGQSGGYGDSRITVRGFQQDNTAFLLNGQPINGMEDGKMYWSNWSGMSDIANFIQVQRGLGSSKLAISSVGGTVNFVTKATDKKEGGFASMGVANSDYFKTTAAYNTGMSAKGFGMSIMMSHWQGDGYNQGTRGEGQNYFISFGYKPNDRHNFNFLITGAPQSHDQNFTKKISDYLGFGRKYNNNYGYLNGKYISERTNFYHKPVANLNWDFNINSTTSLSTVLYASWGRGGGTGNYGGGKRSVSQLNPYTGANQNTYIDFNQIYANNSADADGIGTGSNYAIRASMNNHAWYGIVSNFKKELNDNLNLNFGLDLRTYKGDHYRQIVNYLGLNGWSESRFLRDNNHVIPNPNTLPSATNTVNESYNIDPWNAFFNTAADNQKVDYDYSETISYGGVFGQVEYSNDNFSAFFQGAISNQSHQRFDYYDYQDEFQDSEKVSNVGYNVKGGAAYNFAEKHSVYANGGYYSRQPYHDNIFLNFTNQVNPLTENEKVLGLEAGYTFKSKMFSGSLNAYRTTWEDRVVTTSAVQATNGTIGTTPVLAGDVIFTSNQGVKQVHTGLELDFVFKPTSNIDVKGFASMGNWEYVDKAISTKYDESLNPLLVAETDLDGGKVGDAAQTTWGLGAKYEFIKNFSIDADWRNYDKLYANVAAKDNLELPSYDLVDAGISYKMLVGKDKQNSVNFRFNMNNVFDEVYLSELTSNIKTDAFISGTSGPTYQSAGRVYKGIADGNQGYFGFGRTWNFTIRYNF</sequence>
<dbReference type="Gene3D" id="2.170.130.10">
    <property type="entry name" value="TonB-dependent receptor, plug domain"/>
    <property type="match status" value="1"/>
</dbReference>
<dbReference type="InterPro" id="IPR010917">
    <property type="entry name" value="TonB_rcpt_CS"/>
</dbReference>
<evidence type="ECO:0000256" key="1">
    <source>
        <dbReference type="ARBA" id="ARBA00004571"/>
    </source>
</evidence>
<evidence type="ECO:0000256" key="10">
    <source>
        <dbReference type="PROSITE-ProRule" id="PRU01360"/>
    </source>
</evidence>
<evidence type="ECO:0000256" key="5">
    <source>
        <dbReference type="ARBA" id="ARBA00022729"/>
    </source>
</evidence>
<keyword evidence="3 10" id="KW-1134">Transmembrane beta strand</keyword>
<evidence type="ECO:0000256" key="2">
    <source>
        <dbReference type="ARBA" id="ARBA00022448"/>
    </source>
</evidence>
<evidence type="ECO:0000259" key="14">
    <source>
        <dbReference type="Pfam" id="PF07715"/>
    </source>
</evidence>
<dbReference type="InterPro" id="IPR039426">
    <property type="entry name" value="TonB-dep_rcpt-like"/>
</dbReference>
<reference evidence="15 16" key="1">
    <citation type="submission" date="2020-02" db="EMBL/GenBank/DDBJ databases">
        <authorList>
            <person name="Chen W.-M."/>
        </authorList>
    </citation>
    <scope>NUCLEOTIDE SEQUENCE [LARGE SCALE GENOMIC DNA]</scope>
    <source>
        <strain evidence="15 16">TWA-26</strain>
    </source>
</reference>
<dbReference type="InterPro" id="IPR008969">
    <property type="entry name" value="CarboxyPept-like_regulatory"/>
</dbReference>
<dbReference type="Pfam" id="PF07715">
    <property type="entry name" value="Plug"/>
    <property type="match status" value="1"/>
</dbReference>
<evidence type="ECO:0000256" key="8">
    <source>
        <dbReference type="ARBA" id="ARBA00023170"/>
    </source>
</evidence>
<evidence type="ECO:0000259" key="13">
    <source>
        <dbReference type="Pfam" id="PF00593"/>
    </source>
</evidence>
<dbReference type="InterPro" id="IPR037066">
    <property type="entry name" value="Plug_dom_sf"/>
</dbReference>
<protein>
    <submittedName>
        <fullName evidence="15">TonB-dependent receptor</fullName>
    </submittedName>
</protein>
<dbReference type="RefSeq" id="WP_166235558.1">
    <property type="nucleotide sequence ID" value="NZ_JAAJBV010000001.1"/>
</dbReference>
<name>A0ABX0I8S8_9FLAO</name>
<dbReference type="Proteomes" id="UP000761423">
    <property type="component" value="Unassembled WGS sequence"/>
</dbReference>
<keyword evidence="9 10" id="KW-0998">Cell outer membrane</keyword>
<organism evidence="15 16">
    <name type="scientific">Flavobacterium celericrescens</name>
    <dbReference type="NCBI Taxonomy" id="2709780"/>
    <lineage>
        <taxon>Bacteria</taxon>
        <taxon>Pseudomonadati</taxon>
        <taxon>Bacteroidota</taxon>
        <taxon>Flavobacteriia</taxon>
        <taxon>Flavobacteriales</taxon>
        <taxon>Flavobacteriaceae</taxon>
        <taxon>Flavobacterium</taxon>
    </lineage>
</organism>
<feature type="domain" description="TonB-dependent receptor-like beta-barrel" evidence="13">
    <location>
        <begin position="322"/>
        <end position="848"/>
    </location>
</feature>